<accession>A0A409XEU3</accession>
<dbReference type="PANTHER" id="PTHR47332">
    <property type="entry name" value="SET DOMAIN-CONTAINING PROTEIN 5"/>
    <property type="match status" value="1"/>
</dbReference>
<dbReference type="InParanoid" id="A0A409XEU3"/>
<dbReference type="SMART" id="SM00317">
    <property type="entry name" value="SET"/>
    <property type="match status" value="1"/>
</dbReference>
<dbReference type="AlphaFoldDB" id="A0A409XEU3"/>
<dbReference type="Gene3D" id="2.170.270.10">
    <property type="entry name" value="SET domain"/>
    <property type="match status" value="1"/>
</dbReference>
<dbReference type="OrthoDB" id="265717at2759"/>
<evidence type="ECO:0000313" key="3">
    <source>
        <dbReference type="Proteomes" id="UP000283269"/>
    </source>
</evidence>
<keyword evidence="3" id="KW-1185">Reference proteome</keyword>
<name>A0A409XEU3_PSICY</name>
<dbReference type="PANTHER" id="PTHR47332:SF6">
    <property type="entry name" value="SET DOMAIN-CONTAINING PROTEIN"/>
    <property type="match status" value="1"/>
</dbReference>
<dbReference type="PROSITE" id="PS50280">
    <property type="entry name" value="SET"/>
    <property type="match status" value="1"/>
</dbReference>
<feature type="domain" description="SET" evidence="1">
    <location>
        <begin position="61"/>
        <end position="212"/>
    </location>
</feature>
<dbReference type="Proteomes" id="UP000283269">
    <property type="component" value="Unassembled WGS sequence"/>
</dbReference>
<proteinExistence type="predicted"/>
<dbReference type="SUPFAM" id="SSF82199">
    <property type="entry name" value="SET domain"/>
    <property type="match status" value="1"/>
</dbReference>
<dbReference type="InterPro" id="IPR001214">
    <property type="entry name" value="SET_dom"/>
</dbReference>
<organism evidence="2 3">
    <name type="scientific">Psilocybe cyanescens</name>
    <dbReference type="NCBI Taxonomy" id="93625"/>
    <lineage>
        <taxon>Eukaryota</taxon>
        <taxon>Fungi</taxon>
        <taxon>Dikarya</taxon>
        <taxon>Basidiomycota</taxon>
        <taxon>Agaricomycotina</taxon>
        <taxon>Agaricomycetes</taxon>
        <taxon>Agaricomycetidae</taxon>
        <taxon>Agaricales</taxon>
        <taxon>Agaricineae</taxon>
        <taxon>Strophariaceae</taxon>
        <taxon>Psilocybe</taxon>
    </lineage>
</organism>
<evidence type="ECO:0000313" key="2">
    <source>
        <dbReference type="EMBL" id="PPQ89261.1"/>
    </source>
</evidence>
<dbReference type="Pfam" id="PF00856">
    <property type="entry name" value="SET"/>
    <property type="match status" value="1"/>
</dbReference>
<dbReference type="InterPro" id="IPR046341">
    <property type="entry name" value="SET_dom_sf"/>
</dbReference>
<reference evidence="2 3" key="1">
    <citation type="journal article" date="2018" name="Evol. Lett.">
        <title>Horizontal gene cluster transfer increased hallucinogenic mushroom diversity.</title>
        <authorList>
            <person name="Reynolds H.T."/>
            <person name="Vijayakumar V."/>
            <person name="Gluck-Thaler E."/>
            <person name="Korotkin H.B."/>
            <person name="Matheny P.B."/>
            <person name="Slot J.C."/>
        </authorList>
    </citation>
    <scope>NUCLEOTIDE SEQUENCE [LARGE SCALE GENOMIC DNA]</scope>
    <source>
        <strain evidence="2 3">2631</strain>
    </source>
</reference>
<dbReference type="InterPro" id="IPR053185">
    <property type="entry name" value="SET_domain_protein"/>
</dbReference>
<comment type="caution">
    <text evidence="2">The sequence shown here is derived from an EMBL/GenBank/DDBJ whole genome shotgun (WGS) entry which is preliminary data.</text>
</comment>
<dbReference type="STRING" id="93625.A0A409XEU3"/>
<sequence length="409" mass="46502">MVQSTSTSTCVLEDQAYTLHTLTLPGSEFSEEAVISCLLDPALIPLLPNPLPYAHRPIDNPNFRVLQTAHKGAGLFAARDIAAGELIIVEHPVLILPTGRFPAAIYDELGNRLPEKRRRELLAMANSRSKDECESPVEGIVRTNALMLELDPMGKISEEKKEIYGGVYPTINRANHSCGPNATVKWDLASLTETFYALRPIVEGEEIQKTYINPMFSREKRMETLLNNYRFSCDCPWCDIRSGEQCQIDHDLPFTADEQASIEASDRDRALLGTWIFTHPGYQKWSTDLSRTDDVIITSHLEALALIDKEGMHGLQNLFIREIAMCYAMLGDLDAFRQWGERVVQLSQIEDSPVARKFEEWLVDPPKLMKKWAWRKRQREQMPGKRMLKADNTAAIDIVDFDILFQYSE</sequence>
<protein>
    <recommendedName>
        <fullName evidence="1">SET domain-containing protein</fullName>
    </recommendedName>
</protein>
<dbReference type="EMBL" id="NHYD01001917">
    <property type="protein sequence ID" value="PPQ89261.1"/>
    <property type="molecule type" value="Genomic_DNA"/>
</dbReference>
<evidence type="ECO:0000259" key="1">
    <source>
        <dbReference type="PROSITE" id="PS50280"/>
    </source>
</evidence>
<dbReference type="CDD" id="cd20071">
    <property type="entry name" value="SET_SMYD"/>
    <property type="match status" value="1"/>
</dbReference>
<gene>
    <name evidence="2" type="ORF">CVT25_001345</name>
</gene>